<dbReference type="PANTHER" id="PTHR42724">
    <property type="entry name" value="TETRAACYLDISACCHARIDE 4'-KINASE"/>
    <property type="match status" value="1"/>
</dbReference>
<keyword evidence="11 13" id="KW-0443">Lipid metabolism</keyword>
<evidence type="ECO:0000256" key="9">
    <source>
        <dbReference type="ARBA" id="ARBA00022777"/>
    </source>
</evidence>
<dbReference type="GO" id="GO:0009245">
    <property type="term" value="P:lipid A biosynthetic process"/>
    <property type="evidence" value="ECO:0007669"/>
    <property type="project" value="UniProtKB-UniRule"/>
</dbReference>
<protein>
    <recommendedName>
        <fullName evidence="4 13">Tetraacyldisaccharide 4'-kinase</fullName>
        <ecNumber evidence="3 13">2.7.1.130</ecNumber>
    </recommendedName>
    <alternativeName>
        <fullName evidence="12 13">Lipid A 4'-kinase</fullName>
    </alternativeName>
</protein>
<name>A0A6L6PN01_9BURK</name>
<organism evidence="14 15">
    <name type="scientific">Duganella radicis</name>
    <dbReference type="NCBI Taxonomy" id="551988"/>
    <lineage>
        <taxon>Bacteria</taxon>
        <taxon>Pseudomonadati</taxon>
        <taxon>Pseudomonadota</taxon>
        <taxon>Betaproteobacteria</taxon>
        <taxon>Burkholderiales</taxon>
        <taxon>Oxalobacteraceae</taxon>
        <taxon>Telluria group</taxon>
        <taxon>Duganella</taxon>
    </lineage>
</organism>
<dbReference type="UniPathway" id="UPA00359">
    <property type="reaction ID" value="UER00482"/>
</dbReference>
<gene>
    <name evidence="13" type="primary">lpxK</name>
    <name evidence="14" type="ORF">GM676_23395</name>
</gene>
<evidence type="ECO:0000256" key="13">
    <source>
        <dbReference type="HAMAP-Rule" id="MF_00409"/>
    </source>
</evidence>
<dbReference type="Proteomes" id="UP000475582">
    <property type="component" value="Unassembled WGS sequence"/>
</dbReference>
<evidence type="ECO:0000313" key="15">
    <source>
        <dbReference type="Proteomes" id="UP000475582"/>
    </source>
</evidence>
<dbReference type="AlphaFoldDB" id="A0A6L6PN01"/>
<comment type="function">
    <text evidence="1 13">Transfers the gamma-phosphate of ATP to the 4'-position of a tetraacyldisaccharide 1-phosphate intermediate (termed DS-1-P) to form tetraacyldisaccharide 1,4'-bis-phosphate (lipid IVA).</text>
</comment>
<dbReference type="RefSeq" id="WP_371866349.1">
    <property type="nucleotide sequence ID" value="NZ_WNKY01000035.1"/>
</dbReference>
<dbReference type="Pfam" id="PF02606">
    <property type="entry name" value="LpxK"/>
    <property type="match status" value="1"/>
</dbReference>
<evidence type="ECO:0000256" key="6">
    <source>
        <dbReference type="ARBA" id="ARBA00022556"/>
    </source>
</evidence>
<comment type="catalytic activity">
    <reaction evidence="13">
        <text>a lipid A disaccharide + ATP = a lipid IVA + ADP + H(+)</text>
        <dbReference type="Rhea" id="RHEA:67840"/>
        <dbReference type="ChEBI" id="CHEBI:15378"/>
        <dbReference type="ChEBI" id="CHEBI:30616"/>
        <dbReference type="ChEBI" id="CHEBI:176343"/>
        <dbReference type="ChEBI" id="CHEBI:176425"/>
        <dbReference type="ChEBI" id="CHEBI:456216"/>
        <dbReference type="EC" id="2.7.1.130"/>
    </reaction>
</comment>
<keyword evidence="10 13" id="KW-0067">ATP-binding</keyword>
<evidence type="ECO:0000256" key="11">
    <source>
        <dbReference type="ARBA" id="ARBA00023098"/>
    </source>
</evidence>
<evidence type="ECO:0000256" key="10">
    <source>
        <dbReference type="ARBA" id="ARBA00022840"/>
    </source>
</evidence>
<dbReference type="NCBIfam" id="TIGR00682">
    <property type="entry name" value="lpxK"/>
    <property type="match status" value="1"/>
</dbReference>
<dbReference type="GO" id="GO:0005524">
    <property type="term" value="F:ATP binding"/>
    <property type="evidence" value="ECO:0007669"/>
    <property type="project" value="UniProtKB-UniRule"/>
</dbReference>
<evidence type="ECO:0000256" key="2">
    <source>
        <dbReference type="ARBA" id="ARBA00004870"/>
    </source>
</evidence>
<comment type="similarity">
    <text evidence="13">Belongs to the LpxK family.</text>
</comment>
<evidence type="ECO:0000256" key="3">
    <source>
        <dbReference type="ARBA" id="ARBA00012071"/>
    </source>
</evidence>
<dbReference type="HAMAP" id="MF_00409">
    <property type="entry name" value="LpxK"/>
    <property type="match status" value="1"/>
</dbReference>
<dbReference type="InterPro" id="IPR027417">
    <property type="entry name" value="P-loop_NTPase"/>
</dbReference>
<evidence type="ECO:0000256" key="12">
    <source>
        <dbReference type="ARBA" id="ARBA00029757"/>
    </source>
</evidence>
<evidence type="ECO:0000256" key="4">
    <source>
        <dbReference type="ARBA" id="ARBA00016436"/>
    </source>
</evidence>
<dbReference type="GO" id="GO:0009029">
    <property type="term" value="F:lipid-A 4'-kinase activity"/>
    <property type="evidence" value="ECO:0007669"/>
    <property type="project" value="UniProtKB-UniRule"/>
</dbReference>
<accession>A0A6L6PN01</accession>
<dbReference type="SUPFAM" id="SSF52540">
    <property type="entry name" value="P-loop containing nucleoside triphosphate hydrolases"/>
    <property type="match status" value="1"/>
</dbReference>
<dbReference type="InterPro" id="IPR003758">
    <property type="entry name" value="LpxK"/>
</dbReference>
<dbReference type="EC" id="2.7.1.130" evidence="3 13"/>
<keyword evidence="6 13" id="KW-0441">Lipid A biosynthesis</keyword>
<evidence type="ECO:0000256" key="1">
    <source>
        <dbReference type="ARBA" id="ARBA00002274"/>
    </source>
</evidence>
<dbReference type="PANTHER" id="PTHR42724:SF1">
    <property type="entry name" value="TETRAACYLDISACCHARIDE 4'-KINASE, MITOCHONDRIAL-RELATED"/>
    <property type="match status" value="1"/>
</dbReference>
<dbReference type="EMBL" id="WNKY01000035">
    <property type="protein sequence ID" value="MTV40510.1"/>
    <property type="molecule type" value="Genomic_DNA"/>
</dbReference>
<comment type="pathway">
    <text evidence="2 13">Glycolipid biosynthesis; lipid IV(A) biosynthesis; lipid IV(A) from (3R)-3-hydroxytetradecanoyl-[acyl-carrier-protein] and UDP-N-acetyl-alpha-D-glucosamine: step 6/6.</text>
</comment>
<evidence type="ECO:0000256" key="5">
    <source>
        <dbReference type="ARBA" id="ARBA00022516"/>
    </source>
</evidence>
<proteinExistence type="inferred from homology"/>
<dbReference type="GO" id="GO:0005886">
    <property type="term" value="C:plasma membrane"/>
    <property type="evidence" value="ECO:0007669"/>
    <property type="project" value="TreeGrafter"/>
</dbReference>
<evidence type="ECO:0000313" key="14">
    <source>
        <dbReference type="EMBL" id="MTV40510.1"/>
    </source>
</evidence>
<reference evidence="14 15" key="1">
    <citation type="submission" date="2019-11" db="EMBL/GenBank/DDBJ databases">
        <title>Type strains purchased from KCTC, JCM and DSMZ.</title>
        <authorList>
            <person name="Lu H."/>
        </authorList>
    </citation>
    <scope>NUCLEOTIDE SEQUENCE [LARGE SCALE GENOMIC DNA]</scope>
    <source>
        <strain evidence="14 15">KCTC 22382</strain>
    </source>
</reference>
<evidence type="ECO:0000256" key="8">
    <source>
        <dbReference type="ARBA" id="ARBA00022741"/>
    </source>
</evidence>
<keyword evidence="5 13" id="KW-0444">Lipid biosynthesis</keyword>
<keyword evidence="7 13" id="KW-0808">Transferase</keyword>
<keyword evidence="15" id="KW-1185">Reference proteome</keyword>
<keyword evidence="9 13" id="KW-0418">Kinase</keyword>
<dbReference type="GO" id="GO:0009244">
    <property type="term" value="P:lipopolysaccharide core region biosynthetic process"/>
    <property type="evidence" value="ECO:0007669"/>
    <property type="project" value="TreeGrafter"/>
</dbReference>
<sequence length="387" mass="40690">MAANKSSALESTLTRNWLRRGPLACALWPVSLLFRLLSGLRVALFRAGVLKSSRLPVPVVVVGNIYIGGTGKTPLTIWLVQALQAAGLRPGVISRGFGSSEVGAREVTAASTAAQVGDEPLLIRQRTGAPVMVGRDRAATGRALLAAHPEVDILLTDDGLQHYQLQRDVEIILFDGRGAGNGWLLPAGPLREPVSRRRDFTVINAPQLTPALAAAVGAPLGRNAAHADPGASLAAEAGHAGAGVPLAPGAPVQMILAGDVAEQLRDRTQRRTLAELARQQAAGAGAGGLRIAAAAGIGNPARFFGMLKAAGLHITELPLPDHHDFQDRPFAALEADLILMTEKDAVKCAQIEELSDDPRLWVVPVTARIDRALADQIVEKCRGRSIA</sequence>
<comment type="caution">
    <text evidence="14">The sequence shown here is derived from an EMBL/GenBank/DDBJ whole genome shotgun (WGS) entry which is preliminary data.</text>
</comment>
<evidence type="ECO:0000256" key="7">
    <source>
        <dbReference type="ARBA" id="ARBA00022679"/>
    </source>
</evidence>
<feature type="binding site" evidence="13">
    <location>
        <begin position="66"/>
        <end position="73"/>
    </location>
    <ligand>
        <name>ATP</name>
        <dbReference type="ChEBI" id="CHEBI:30616"/>
    </ligand>
</feature>
<keyword evidence="8 13" id="KW-0547">Nucleotide-binding</keyword>